<proteinExistence type="predicted"/>
<dbReference type="AlphaFoldDB" id="Q4PNI4"/>
<organism evidence="2">
    <name type="scientific">Uncultured marine bacterium 66A03</name>
    <dbReference type="NCBI Taxonomy" id="331677"/>
    <lineage>
        <taxon>Bacteria</taxon>
        <taxon>environmental samples</taxon>
    </lineage>
</organism>
<dbReference type="SUPFAM" id="SSF52402">
    <property type="entry name" value="Adenine nucleotide alpha hydrolases-like"/>
    <property type="match status" value="1"/>
</dbReference>
<dbReference type="Pfam" id="PF00582">
    <property type="entry name" value="Usp"/>
    <property type="match status" value="1"/>
</dbReference>
<dbReference type="InterPro" id="IPR006016">
    <property type="entry name" value="UspA"/>
</dbReference>
<accession>Q4PNI4</accession>
<dbReference type="CDD" id="cd00293">
    <property type="entry name" value="USP-like"/>
    <property type="match status" value="1"/>
</dbReference>
<dbReference type="InterPro" id="IPR014729">
    <property type="entry name" value="Rossmann-like_a/b/a_fold"/>
</dbReference>
<feature type="domain" description="UspA" evidence="1">
    <location>
        <begin position="11"/>
        <end position="146"/>
    </location>
</feature>
<evidence type="ECO:0000313" key="2">
    <source>
        <dbReference type="EMBL" id="AAY68310.1"/>
    </source>
</evidence>
<dbReference type="Gene3D" id="3.40.50.620">
    <property type="entry name" value="HUPs"/>
    <property type="match status" value="1"/>
</dbReference>
<evidence type="ECO:0000259" key="1">
    <source>
        <dbReference type="Pfam" id="PF00582"/>
    </source>
</evidence>
<protein>
    <recommendedName>
        <fullName evidence="1">UspA domain-containing protein</fullName>
    </recommendedName>
</protein>
<dbReference type="EMBL" id="DQ065755">
    <property type="protein sequence ID" value="AAY68310.1"/>
    <property type="molecule type" value="Genomic_DNA"/>
</dbReference>
<reference evidence="2" key="1">
    <citation type="journal article" date="2005" name="PLoS Biol.">
        <title>New insights into metabolic properties of marine bacteria encoding proteorhodopsins.</title>
        <authorList>
            <person name="Sabehi G."/>
            <person name="Loy A."/>
            <person name="Jung K.H."/>
            <person name="Partha R."/>
            <person name="Spudich J.L."/>
            <person name="Isaacson T."/>
            <person name="Hirschberg J."/>
            <person name="Wagner M."/>
            <person name="Beja O."/>
        </authorList>
    </citation>
    <scope>NUCLEOTIDE SEQUENCE</scope>
</reference>
<name>Q4PNI4_UNCMB</name>
<sequence length="158" mass="17572">MQNETKNRFFLVVVDETEELHQALHFACARAKSIDANIALVYVITPNDFGHWASVNALMREEAREQAEEIIKSYSDYANRFTGKTPLVYIREGETTDQILQLIEEEEQICQLVLGANTKSDSAGPIVNYITGKGAARCKIPVVIVPGNLTDAQIEALC</sequence>